<sequence>MQHFLLSSEAVDLSVEDIASMSDAQVRRLIRQMRWPDTKGKPVCPTCNHDRVYEMASGRLKCAACRKLFSETSGTILHSHKLPLRTILMALFLWVNGAKGVAALHMRRNLAVSYKSAFVLLHKLREAVGDARAELKVGGVVEIDAAYVGGGPEARVAGQHDRGRRACGLQRAACPVHGSPHQPPLGVCPGRHQYEHCGVEP</sequence>
<protein>
    <submittedName>
        <fullName evidence="2">Transposase</fullName>
    </submittedName>
</protein>
<evidence type="ECO:0000313" key="3">
    <source>
        <dbReference type="Proteomes" id="UP000198615"/>
    </source>
</evidence>
<keyword evidence="3" id="KW-1185">Reference proteome</keyword>
<gene>
    <name evidence="2" type="ORF">SAMN05660686_04919</name>
</gene>
<feature type="domain" description="Transposase zinc-ribbon" evidence="1">
    <location>
        <begin position="22"/>
        <end position="67"/>
    </location>
</feature>
<dbReference type="EMBL" id="FNBW01000026">
    <property type="protein sequence ID" value="SDG57999.1"/>
    <property type="molecule type" value="Genomic_DNA"/>
</dbReference>
<reference evidence="2 3" key="1">
    <citation type="submission" date="2016-10" db="EMBL/GenBank/DDBJ databases">
        <authorList>
            <person name="Varghese N."/>
            <person name="Submissions S."/>
        </authorList>
    </citation>
    <scope>NUCLEOTIDE SEQUENCE [LARGE SCALE GENOMIC DNA]</scope>
    <source>
        <strain evidence="2 3">DSM 18839</strain>
    </source>
</reference>
<dbReference type="AlphaFoldDB" id="A0A8G2BMP4"/>
<comment type="caution">
    <text evidence="2">The sequence shown here is derived from an EMBL/GenBank/DDBJ whole genome shotgun (WGS) entry which is preliminary data.</text>
</comment>
<accession>A0A8G2BMP4</accession>
<dbReference type="Proteomes" id="UP000198615">
    <property type="component" value="Unassembled WGS sequence"/>
</dbReference>
<organism evidence="2 3">
    <name type="scientific">Thalassobaculum litoreum DSM 18839</name>
    <dbReference type="NCBI Taxonomy" id="1123362"/>
    <lineage>
        <taxon>Bacteria</taxon>
        <taxon>Pseudomonadati</taxon>
        <taxon>Pseudomonadota</taxon>
        <taxon>Alphaproteobacteria</taxon>
        <taxon>Rhodospirillales</taxon>
        <taxon>Thalassobaculaceae</taxon>
        <taxon>Thalassobaculum</taxon>
    </lineage>
</organism>
<dbReference type="Pfam" id="PF12760">
    <property type="entry name" value="Zn_ribbon_IS1595"/>
    <property type="match status" value="1"/>
</dbReference>
<dbReference type="InterPro" id="IPR024442">
    <property type="entry name" value="Transposase_Zn_ribbon"/>
</dbReference>
<evidence type="ECO:0000313" key="2">
    <source>
        <dbReference type="EMBL" id="SDG57999.1"/>
    </source>
</evidence>
<name>A0A8G2BMP4_9PROT</name>
<evidence type="ECO:0000259" key="1">
    <source>
        <dbReference type="Pfam" id="PF12760"/>
    </source>
</evidence>
<proteinExistence type="predicted"/>